<feature type="domain" description="PAS" evidence="4">
    <location>
        <begin position="724"/>
        <end position="773"/>
    </location>
</feature>
<evidence type="ECO:0000259" key="4">
    <source>
        <dbReference type="PROSITE" id="PS50112"/>
    </source>
</evidence>
<dbReference type="InterPro" id="IPR013655">
    <property type="entry name" value="PAS_fold_3"/>
</dbReference>
<dbReference type="InterPro" id="IPR000014">
    <property type="entry name" value="PAS"/>
</dbReference>
<feature type="transmembrane region" description="Helical" evidence="2">
    <location>
        <begin position="205"/>
        <end position="224"/>
    </location>
</feature>
<dbReference type="Gene3D" id="3.30.450.20">
    <property type="entry name" value="PAS domain"/>
    <property type="match status" value="6"/>
</dbReference>
<dbReference type="NCBIfam" id="TIGR00254">
    <property type="entry name" value="GGDEF"/>
    <property type="match status" value="1"/>
</dbReference>
<dbReference type="Pfam" id="PF08448">
    <property type="entry name" value="PAS_4"/>
    <property type="match status" value="1"/>
</dbReference>
<keyword evidence="2" id="KW-0812">Transmembrane</keyword>
<dbReference type="KEGG" id="htr:EPV75_10635"/>
<name>A0A410H575_9GAMM</name>
<dbReference type="FunFam" id="3.30.70.270:FF:000001">
    <property type="entry name" value="Diguanylate cyclase domain protein"/>
    <property type="match status" value="1"/>
</dbReference>
<dbReference type="InterPro" id="IPR029787">
    <property type="entry name" value="Nucleotide_cyclase"/>
</dbReference>
<keyword evidence="2" id="KW-0472">Membrane</keyword>
<feature type="domain" description="EAL" evidence="6">
    <location>
        <begin position="1026"/>
        <end position="1280"/>
    </location>
</feature>
<feature type="domain" description="PAC" evidence="5">
    <location>
        <begin position="800"/>
        <end position="852"/>
    </location>
</feature>
<dbReference type="SMART" id="SM00086">
    <property type="entry name" value="PAC"/>
    <property type="match status" value="4"/>
</dbReference>
<dbReference type="CDD" id="cd00130">
    <property type="entry name" value="PAS"/>
    <property type="match status" value="6"/>
</dbReference>
<dbReference type="PROSITE" id="PS50113">
    <property type="entry name" value="PAC"/>
    <property type="match status" value="3"/>
</dbReference>
<evidence type="ECO:0000313" key="9">
    <source>
        <dbReference type="Proteomes" id="UP000285478"/>
    </source>
</evidence>
<organism evidence="8 9">
    <name type="scientific">Hydrogenovibrio thermophilus</name>
    <dbReference type="NCBI Taxonomy" id="265883"/>
    <lineage>
        <taxon>Bacteria</taxon>
        <taxon>Pseudomonadati</taxon>
        <taxon>Pseudomonadota</taxon>
        <taxon>Gammaproteobacteria</taxon>
        <taxon>Thiotrichales</taxon>
        <taxon>Piscirickettsiaceae</taxon>
        <taxon>Hydrogenovibrio</taxon>
    </lineage>
</organism>
<protein>
    <submittedName>
        <fullName evidence="8">PAS domain S-box protein</fullName>
    </submittedName>
</protein>
<dbReference type="SUPFAM" id="SSF55073">
    <property type="entry name" value="Nucleotide cyclase"/>
    <property type="match status" value="1"/>
</dbReference>
<dbReference type="InterPro" id="IPR043128">
    <property type="entry name" value="Rev_trsase/Diguanyl_cyclase"/>
</dbReference>
<dbReference type="Pfam" id="PF00563">
    <property type="entry name" value="EAL"/>
    <property type="match status" value="1"/>
</dbReference>
<gene>
    <name evidence="8" type="ORF">EPV75_10635</name>
</gene>
<evidence type="ECO:0000259" key="5">
    <source>
        <dbReference type="PROSITE" id="PS50113"/>
    </source>
</evidence>
<dbReference type="GO" id="GO:0006355">
    <property type="term" value="P:regulation of DNA-templated transcription"/>
    <property type="evidence" value="ECO:0007669"/>
    <property type="project" value="InterPro"/>
</dbReference>
<dbReference type="InterPro" id="IPR000160">
    <property type="entry name" value="GGDEF_dom"/>
</dbReference>
<dbReference type="SMART" id="SM00091">
    <property type="entry name" value="PAS"/>
    <property type="match status" value="6"/>
</dbReference>
<dbReference type="Gene3D" id="3.30.70.270">
    <property type="match status" value="1"/>
</dbReference>
<dbReference type="SMART" id="SM00267">
    <property type="entry name" value="GGDEF"/>
    <property type="match status" value="1"/>
</dbReference>
<feature type="domain" description="PAS" evidence="4">
    <location>
        <begin position="602"/>
        <end position="660"/>
    </location>
</feature>
<dbReference type="InterPro" id="IPR013656">
    <property type="entry name" value="PAS_4"/>
</dbReference>
<dbReference type="Pfam" id="PF13426">
    <property type="entry name" value="PAS_9"/>
    <property type="match status" value="2"/>
</dbReference>
<dbReference type="PROSITE" id="PS50883">
    <property type="entry name" value="EAL"/>
    <property type="match status" value="1"/>
</dbReference>
<keyword evidence="2" id="KW-1133">Transmembrane helix</keyword>
<dbReference type="CDD" id="cd01949">
    <property type="entry name" value="GGDEF"/>
    <property type="match status" value="1"/>
</dbReference>
<dbReference type="Pfam" id="PF08447">
    <property type="entry name" value="PAS_3"/>
    <property type="match status" value="1"/>
</dbReference>
<feature type="domain" description="GGDEF" evidence="7">
    <location>
        <begin position="884"/>
        <end position="1017"/>
    </location>
</feature>
<dbReference type="InterPro" id="IPR013767">
    <property type="entry name" value="PAS_fold"/>
</dbReference>
<dbReference type="Pfam" id="PF00989">
    <property type="entry name" value="PAS"/>
    <property type="match status" value="2"/>
</dbReference>
<dbReference type="InterPro" id="IPR001633">
    <property type="entry name" value="EAL_dom"/>
</dbReference>
<dbReference type="PROSITE" id="PS50112">
    <property type="entry name" value="PAS"/>
    <property type="match status" value="3"/>
</dbReference>
<feature type="signal peptide" evidence="3">
    <location>
        <begin position="1"/>
        <end position="26"/>
    </location>
</feature>
<dbReference type="InterPro" id="IPR000700">
    <property type="entry name" value="PAS-assoc_C"/>
</dbReference>
<feature type="domain" description="PAC" evidence="5">
    <location>
        <begin position="295"/>
        <end position="347"/>
    </location>
</feature>
<dbReference type="InterPro" id="IPR001610">
    <property type="entry name" value="PAC"/>
</dbReference>
<comment type="cofactor">
    <cofactor evidence="1">
        <name>Mg(2+)</name>
        <dbReference type="ChEBI" id="CHEBI:18420"/>
    </cofactor>
</comment>
<reference evidence="8 9" key="1">
    <citation type="journal article" date="2018" name="Environ. Microbiol.">
        <title>Genomes of ubiquitous marine and hypersaline Hydrogenovibrio, Thiomicrorhabdus and Thiomicrospira spp. encode a diversity of mechanisms to sustain chemolithoautotrophy in heterogeneous environments.</title>
        <authorList>
            <person name="Scott K.M."/>
            <person name="Williams J."/>
            <person name="Porter C.M.B."/>
            <person name="Russel S."/>
            <person name="Harmer T.L."/>
            <person name="Paul J.H."/>
            <person name="Antonen K.M."/>
            <person name="Bridges M.K."/>
            <person name="Camper G.J."/>
            <person name="Campla C.K."/>
            <person name="Casella L.G."/>
            <person name="Chase E."/>
            <person name="Conrad J.W."/>
            <person name="Cruz M.C."/>
            <person name="Dunlap D.S."/>
            <person name="Duran L."/>
            <person name="Fahsbender E.M."/>
            <person name="Goldsmith D.B."/>
            <person name="Keeley R.F."/>
            <person name="Kondoff M.R."/>
            <person name="Kussy B.I."/>
            <person name="Lane M.K."/>
            <person name="Lawler S."/>
            <person name="Leigh B.A."/>
            <person name="Lewis C."/>
            <person name="Lostal L.M."/>
            <person name="Marking D."/>
            <person name="Mancera P.A."/>
            <person name="McClenthan E.C."/>
            <person name="McIntyre E.A."/>
            <person name="Mine J.A."/>
            <person name="Modi S."/>
            <person name="Moore B.D."/>
            <person name="Morgan W.A."/>
            <person name="Nelson K.M."/>
            <person name="Nguyen K.N."/>
            <person name="Ogburn N."/>
            <person name="Parrino D.G."/>
            <person name="Pedapudi A.D."/>
            <person name="Pelham R.P."/>
            <person name="Preece A.M."/>
            <person name="Rampersad E.A."/>
            <person name="Richardson J.C."/>
            <person name="Rodgers C.M."/>
            <person name="Schaffer B.L."/>
            <person name="Sheridan N.E."/>
            <person name="Solone M.R."/>
            <person name="Staley Z.R."/>
            <person name="Tabuchi M."/>
            <person name="Waide R.J."/>
            <person name="Wanjugi P.W."/>
            <person name="Young S."/>
            <person name="Clum A."/>
            <person name="Daum C."/>
            <person name="Huntemann M."/>
            <person name="Ivanova N."/>
            <person name="Kyrpides N."/>
            <person name="Mikhailova N."/>
            <person name="Palaniappan K."/>
            <person name="Pillay M."/>
            <person name="Reddy T.B.K."/>
            <person name="Shapiro N."/>
            <person name="Stamatis D."/>
            <person name="Varghese N."/>
            <person name="Woyke T."/>
            <person name="Boden R."/>
            <person name="Freyermuth S.K."/>
            <person name="Kerfeld C.A."/>
        </authorList>
    </citation>
    <scope>NUCLEOTIDE SEQUENCE [LARGE SCALE GENOMIC DNA]</scope>
    <source>
        <strain evidence="8 9">JR-2</strain>
    </source>
</reference>
<accession>A0A410H575</accession>
<dbReference type="InterPro" id="IPR035965">
    <property type="entry name" value="PAS-like_dom_sf"/>
</dbReference>
<keyword evidence="9" id="KW-1185">Reference proteome</keyword>
<keyword evidence="3" id="KW-0732">Signal</keyword>
<proteinExistence type="predicted"/>
<feature type="chain" id="PRO_5019374136" evidence="3">
    <location>
        <begin position="27"/>
        <end position="1288"/>
    </location>
</feature>
<sequence length="1288" mass="146850">MQMSLKRFSVLWLAAWMLMASWAVKAHPTFQTFFQDSGSVMLLVDPTNGDIVEANAAAAKFYGYSIPQLQRMTIQEINQLTPEQVAEERRLAKSEGRNYFIFRHELADGEIRTVEVHSEPYDFNGRTLLLSMVHDMTPLREKSEDFWHYQTRLEEMVDAQRQELEASYARQTWILVAGILIQALLILLLLWVMHRRQKLQKSLNGVASLLTNIMNSATGVGIIATDTEGMITAFNHGAEKLLGYRADEIIGKVTPLKFHDKEEVKAQQGVLSRLLGRPVNGFGVFVEQLEGNQHRQSEWTYIRKDGSRFLVSLYASNILNEAGNVIGYLGLVQDISELKASQLALETARNELKATFDALPDLLFEVDLNGVILSYHSAEADHLYVTPDVFLNKTVEAVLPEKPAIVIMTALHNAHKSGQSFGLQYALDFEDGRRYYELSVSRKTPSDATETPRFVVLARDISLRKRQERQLAEKDQRLNLILEASNIGQWDWDIVNDVMLWDARSYTMLGFKENAFKVSFEKWRQMLHPDDCHAVERLQAHLEDKDTYSVEYRLATVDNDWLWIESRGQVVERDDEGHPTRMVGMHMDVSDRKQVEDMIAMNEERLRTIFEILPIGISLTDRDGHILECNSASEKLLGITREEHTSRRYDDDVWQIYREDGTPMRPDEYASVRALQDHKTIKNQLMEVRRMDGSTWLNVNATPLDHPQYGLVISYEDISDKRAAEARLNLAASVFTHAREGITITDKNGLIIDVNRGFTLITGYERDEVIGKNPNILSSGRQPKEFYNTMWKTLFDKGHWTGEMWNRDKNGSIYAQLITISAIKDGKGSIQNYVGLFTDITSLKEQQQQLEHIAHYDVLTQLPNRSLLADRLNQAMLIINRHGGYLAVLFIDLDQFKAINDSFGHDIGDDLLVEVSKRMRIALREEDTLARIGGDEFVAVLTNLEGIQDCEEILDRLLVAASDPVEVQGHSLTVSASIGVTFYPDDQGDADQLMRHADQAMYQAKQEGKNRYHFFDVSHDSMVKSQSRIQREMADAIEHNQLELHFQPKVNIKEGRVIGVEALVRWPHPEKGLLMPADFLPSVDGLPLSIELDKWVLRTALKQANIWHEQGMHINVSVNIGAYFIQHRDFMETLREYVADYPALPPFTLEIEILETSALEDVVNVSLLIRECHELGVHFALDDFGTGYSSLTYLRHLPAKIIKIDQTFIRDMLMDSDDRAIVDGILKLAQAFDREVIAEGVETEAHFEALLAMGCELAQGYAIARPMLPEALPDWVCEWEKSPQCEKS</sequence>
<dbReference type="EMBL" id="CP035033">
    <property type="protein sequence ID" value="QAB16093.1"/>
    <property type="molecule type" value="Genomic_DNA"/>
</dbReference>
<dbReference type="Pfam" id="PF00990">
    <property type="entry name" value="GGDEF"/>
    <property type="match status" value="1"/>
</dbReference>
<dbReference type="InterPro" id="IPR035919">
    <property type="entry name" value="EAL_sf"/>
</dbReference>
<evidence type="ECO:0000313" key="8">
    <source>
        <dbReference type="EMBL" id="QAB16093.1"/>
    </source>
</evidence>
<feature type="transmembrane region" description="Helical" evidence="2">
    <location>
        <begin position="173"/>
        <end position="193"/>
    </location>
</feature>
<dbReference type="Proteomes" id="UP000285478">
    <property type="component" value="Chromosome"/>
</dbReference>
<dbReference type="InterPro" id="IPR052155">
    <property type="entry name" value="Biofilm_reg_signaling"/>
</dbReference>
<evidence type="ECO:0000259" key="6">
    <source>
        <dbReference type="PROSITE" id="PS50883"/>
    </source>
</evidence>
<dbReference type="PANTHER" id="PTHR44757">
    <property type="entry name" value="DIGUANYLATE CYCLASE DGCP"/>
    <property type="match status" value="1"/>
</dbReference>
<feature type="domain" description="PAS" evidence="4">
    <location>
        <begin position="206"/>
        <end position="278"/>
    </location>
</feature>
<evidence type="ECO:0000256" key="2">
    <source>
        <dbReference type="SAM" id="Phobius"/>
    </source>
</evidence>
<dbReference type="SUPFAM" id="SSF141868">
    <property type="entry name" value="EAL domain-like"/>
    <property type="match status" value="1"/>
</dbReference>
<evidence type="ECO:0000256" key="1">
    <source>
        <dbReference type="ARBA" id="ARBA00001946"/>
    </source>
</evidence>
<evidence type="ECO:0000259" key="7">
    <source>
        <dbReference type="PROSITE" id="PS50887"/>
    </source>
</evidence>
<dbReference type="SMART" id="SM00052">
    <property type="entry name" value="EAL"/>
    <property type="match status" value="1"/>
</dbReference>
<dbReference type="PROSITE" id="PS50887">
    <property type="entry name" value="GGDEF"/>
    <property type="match status" value="1"/>
</dbReference>
<dbReference type="GO" id="GO:0003824">
    <property type="term" value="F:catalytic activity"/>
    <property type="evidence" value="ECO:0007669"/>
    <property type="project" value="UniProtKB-ARBA"/>
</dbReference>
<dbReference type="NCBIfam" id="TIGR00229">
    <property type="entry name" value="sensory_box"/>
    <property type="match status" value="4"/>
</dbReference>
<dbReference type="PANTHER" id="PTHR44757:SF2">
    <property type="entry name" value="BIOFILM ARCHITECTURE MAINTENANCE PROTEIN MBAA"/>
    <property type="match status" value="1"/>
</dbReference>
<dbReference type="CDD" id="cd01948">
    <property type="entry name" value="EAL"/>
    <property type="match status" value="1"/>
</dbReference>
<evidence type="ECO:0000256" key="3">
    <source>
        <dbReference type="SAM" id="SignalP"/>
    </source>
</evidence>
<dbReference type="SUPFAM" id="SSF55785">
    <property type="entry name" value="PYP-like sensor domain (PAS domain)"/>
    <property type="match status" value="6"/>
</dbReference>
<dbReference type="Gene3D" id="3.20.20.450">
    <property type="entry name" value="EAL domain"/>
    <property type="match status" value="1"/>
</dbReference>
<feature type="domain" description="PAC" evidence="5">
    <location>
        <begin position="548"/>
        <end position="601"/>
    </location>
</feature>